<evidence type="ECO:0000259" key="1">
    <source>
        <dbReference type="Pfam" id="PF09820"/>
    </source>
</evidence>
<sequence>DKTLLIKDLIDLRGKVNLFTRPRRFGKTLNMSMLRFFFEKSDDDRSHLFAGKKIMAAGAKYTEEQGQYPVISLSLKSMKQAGYESAFHCLKEEIAREFKKHPQLIRYLNSEDDRTKYQLLMNRGADDEEYLTALKFLSECLYTFYGRRTVILIDEYDVPLENAYFSGFYDRMVSLIRSLFESALKTNDTLEFAVITGCLRISKESIFTGLNNLNVISIMDTSYAEHFGFTQNEVDQMLKHYGLEQNHAAVRRWYDGYRFGETEVYNPWSVISYVNSCYKDKNALLRPYWSNTSSNSIVRTLVERADLSVKQEIEALIEGKTITKPIHEDITYDDMDSTQDNLWNFLFFTGYLKKISELQDGEDILVEMAIPNSEVRYIYKNTVLRWFEEKTKDKNLSLLYESILNGDREKMAEILSENLMETISFYDYQESYYHGFLAGMLKNIGNYIVLSNRESGNGRPDILLKYPSVKGKAVILEIKVAHTYQELENKCDEALRQIEEQKYEEALRQEGYSDILKYGVAFYRKECMVK</sequence>
<dbReference type="SUPFAM" id="SSF52540">
    <property type="entry name" value="P-loop containing nucleoside triphosphate hydrolases"/>
    <property type="match status" value="1"/>
</dbReference>
<dbReference type="EMBL" id="DXDD01000109">
    <property type="protein sequence ID" value="HIY60798.1"/>
    <property type="molecule type" value="Genomic_DNA"/>
</dbReference>
<dbReference type="InterPro" id="IPR012547">
    <property type="entry name" value="PDDEXK_9"/>
</dbReference>
<comment type="caution">
    <text evidence="2">The sequence shown here is derived from an EMBL/GenBank/DDBJ whole genome shotgun (WGS) entry which is preliminary data.</text>
</comment>
<dbReference type="Proteomes" id="UP000824007">
    <property type="component" value="Unassembled WGS sequence"/>
</dbReference>
<dbReference type="Pfam" id="PF09820">
    <property type="entry name" value="AAA-ATPase_like"/>
    <property type="match status" value="1"/>
</dbReference>
<accession>A0A9D1YR01</accession>
<dbReference type="InterPro" id="IPR018631">
    <property type="entry name" value="AAA-ATPase-like_dom"/>
</dbReference>
<reference evidence="2" key="1">
    <citation type="journal article" date="2021" name="PeerJ">
        <title>Extensive microbial diversity within the chicken gut microbiome revealed by metagenomics and culture.</title>
        <authorList>
            <person name="Gilroy R."/>
            <person name="Ravi A."/>
            <person name="Getino M."/>
            <person name="Pursley I."/>
            <person name="Horton D.L."/>
            <person name="Alikhan N.F."/>
            <person name="Baker D."/>
            <person name="Gharbi K."/>
            <person name="Hall N."/>
            <person name="Watson M."/>
            <person name="Adriaenssens E.M."/>
            <person name="Foster-Nyarko E."/>
            <person name="Jarju S."/>
            <person name="Secka A."/>
            <person name="Antonio M."/>
            <person name="Oren A."/>
            <person name="Chaudhuri R.R."/>
            <person name="La Ragione R."/>
            <person name="Hildebrand F."/>
            <person name="Pallen M.J."/>
        </authorList>
    </citation>
    <scope>NUCLEOTIDE SEQUENCE</scope>
    <source>
        <strain evidence="2">ChiSxjej3B15-24422</strain>
    </source>
</reference>
<dbReference type="InterPro" id="IPR027417">
    <property type="entry name" value="P-loop_NTPase"/>
</dbReference>
<keyword evidence="2" id="KW-0067">ATP-binding</keyword>
<evidence type="ECO:0000313" key="2">
    <source>
        <dbReference type="EMBL" id="HIY60798.1"/>
    </source>
</evidence>
<feature type="domain" description="AAA-ATPase-like" evidence="1">
    <location>
        <begin position="1"/>
        <end position="207"/>
    </location>
</feature>
<feature type="non-terminal residue" evidence="2">
    <location>
        <position position="1"/>
    </location>
</feature>
<name>A0A9D1YR01_9FIRM</name>
<dbReference type="PANTHER" id="PTHR34825:SF1">
    <property type="entry name" value="AAA-ATPASE-LIKE DOMAIN-CONTAINING PROTEIN"/>
    <property type="match status" value="1"/>
</dbReference>
<keyword evidence="2" id="KW-0547">Nucleotide-binding</keyword>
<protein>
    <submittedName>
        <fullName evidence="2">ATP-binding protein</fullName>
    </submittedName>
</protein>
<proteinExistence type="predicted"/>
<dbReference type="Pfam" id="PF08011">
    <property type="entry name" value="PDDEXK_9"/>
    <property type="match status" value="1"/>
</dbReference>
<dbReference type="PANTHER" id="PTHR34825">
    <property type="entry name" value="CONSERVED PROTEIN, WITH A WEAK D-GALACTARATE DEHYDRATASE/ALTRONATE HYDROLASE DOMAIN"/>
    <property type="match status" value="1"/>
</dbReference>
<gene>
    <name evidence="2" type="ORF">H9831_08985</name>
</gene>
<organism evidence="2 3">
    <name type="scientific">Candidatus Eisenbergiella pullistercoris</name>
    <dbReference type="NCBI Taxonomy" id="2838555"/>
    <lineage>
        <taxon>Bacteria</taxon>
        <taxon>Bacillati</taxon>
        <taxon>Bacillota</taxon>
        <taxon>Clostridia</taxon>
        <taxon>Lachnospirales</taxon>
        <taxon>Lachnospiraceae</taxon>
        <taxon>Eisenbergiella</taxon>
    </lineage>
</organism>
<dbReference type="GO" id="GO:0005524">
    <property type="term" value="F:ATP binding"/>
    <property type="evidence" value="ECO:0007669"/>
    <property type="project" value="UniProtKB-KW"/>
</dbReference>
<dbReference type="AlphaFoldDB" id="A0A9D1YR01"/>
<evidence type="ECO:0000313" key="3">
    <source>
        <dbReference type="Proteomes" id="UP000824007"/>
    </source>
</evidence>
<reference evidence="2" key="2">
    <citation type="submission" date="2021-04" db="EMBL/GenBank/DDBJ databases">
        <authorList>
            <person name="Gilroy R."/>
        </authorList>
    </citation>
    <scope>NUCLEOTIDE SEQUENCE</scope>
    <source>
        <strain evidence="2">ChiSxjej3B15-24422</strain>
    </source>
</reference>